<dbReference type="EMBL" id="LXQE01000107">
    <property type="protein sequence ID" value="RCJ39030.1"/>
    <property type="molecule type" value="Genomic_DNA"/>
</dbReference>
<sequence>MEKPLTSRRQKLWLSSLGFFLYILGNSIQPSWAEGSKELVSDGGYRPYLEWSDLLLAGIVRKTILKVYVQQGETVNLGSSVPTSFSDPQDIVYRSPFGTQNGSCNVLTSGFGLINTVAKETAGPLPNIGGYSPCSFLATETGIYEVEFHSPNTSGASNPPPTAATAAFPTGNTQFSGVAAWDITVRDSNGVAKKGRVFTNYIAMNMGANASGGTPVALNSKLYIQTKDGYRYETDMNGVDPFGFIFFANNRGYLDKTNNSTVYHSAGGATNNNLIFSGNVGVQDPSVADTLTDITHLVFFNRPDTATLNALSIPIAATIPTVPTSFKFTGGNGGSGNQTSVGVGGNFSFSAISTGSYQIIIDTNNDGIFDPSSDRVLQNVLSVGSNVVLWNGKDASGVNLQPLSGNAPYNAIITTRSGEYHFPMLDAENNPLGFKITMENSPAAFPNLVDQNGQQIGSTTIYYNDNNYTTANGTAINLDGTGATSPRNAARGINSALGEHEFNSNYGDFKGIDTWTYFPSQAITTPLVITTNTQANVIGTKSVRFLADNDSSGTVTVGDRIEYTITYSNLNPGNSNAINFAINDSLPSQLTFVSAAITAATSGNNITLNPSYNGAGVVAVTNSGILRVGDTITIKITATINNANGGNSISNQANATFNTPDNPTGTVGTVFTDADSAGATNNPPTLGNSFLQITDNGVDTGNNPASTADDDPTLFTVLNVINSNPKLLLIKRITRLNNQDLTDIVDGRSDVATNAINYVPEPYATDDSDPKWPVGYLRGLINAGTVKPGDELEYTIYFLSNGFGNATNVKFCDLVPTNVSLIPTAFNGMTPNDGGLPGADKGIALAIGSTTPTLYLTNVRDSDRGHFYTANDSGTPSYCGNNTNGAVVVNITVPSFPNLPAATGSGTPANSYGFVRFRAKVK</sequence>
<accession>A0A367RTJ6</accession>
<name>A0A367RTJ6_NOSPU</name>
<dbReference type="AlphaFoldDB" id="A0A367RTJ6"/>
<reference evidence="2 3" key="1">
    <citation type="submission" date="2016-04" db="EMBL/GenBank/DDBJ databases">
        <authorList>
            <person name="Evans L.H."/>
            <person name="Alamgir A."/>
            <person name="Owens N."/>
            <person name="Weber N.D."/>
            <person name="Virtaneva K."/>
            <person name="Barbian K."/>
            <person name="Babar A."/>
            <person name="Rosenke K."/>
        </authorList>
    </citation>
    <scope>NUCLEOTIDE SEQUENCE [LARGE SCALE GENOMIC DNA]</scope>
    <source>
        <strain evidence="2">NIES-2108</strain>
    </source>
</reference>
<organism evidence="2 3">
    <name type="scientific">Nostoc punctiforme NIES-2108</name>
    <dbReference type="NCBI Taxonomy" id="1356359"/>
    <lineage>
        <taxon>Bacteria</taxon>
        <taxon>Bacillati</taxon>
        <taxon>Cyanobacteriota</taxon>
        <taxon>Cyanophyceae</taxon>
        <taxon>Nostocales</taxon>
        <taxon>Nostocaceae</taxon>
        <taxon>Nostoc</taxon>
    </lineage>
</organism>
<dbReference type="PANTHER" id="PTHR34819">
    <property type="entry name" value="LARGE CYSTEINE-RICH PERIPLASMIC PROTEIN OMCB"/>
    <property type="match status" value="1"/>
</dbReference>
<dbReference type="InterPro" id="IPR001434">
    <property type="entry name" value="OmcB-like_DUF11"/>
</dbReference>
<proteinExistence type="predicted"/>
<protein>
    <recommendedName>
        <fullName evidence="1">DUF11 domain-containing protein</fullName>
    </recommendedName>
</protein>
<dbReference type="Proteomes" id="UP000252085">
    <property type="component" value="Unassembled WGS sequence"/>
</dbReference>
<evidence type="ECO:0000313" key="2">
    <source>
        <dbReference type="EMBL" id="RCJ39030.1"/>
    </source>
</evidence>
<feature type="domain" description="DUF11" evidence="1">
    <location>
        <begin position="551"/>
        <end position="662"/>
    </location>
</feature>
<dbReference type="PANTHER" id="PTHR34819:SF3">
    <property type="entry name" value="CELL SURFACE PROTEIN"/>
    <property type="match status" value="1"/>
</dbReference>
<gene>
    <name evidence="2" type="ORF">A6769_07570</name>
</gene>
<dbReference type="Pfam" id="PF01345">
    <property type="entry name" value="DUF11"/>
    <property type="match status" value="1"/>
</dbReference>
<evidence type="ECO:0000259" key="1">
    <source>
        <dbReference type="Pfam" id="PF01345"/>
    </source>
</evidence>
<dbReference type="NCBIfam" id="TIGR01451">
    <property type="entry name" value="B_ant_repeat"/>
    <property type="match status" value="2"/>
</dbReference>
<evidence type="ECO:0000313" key="3">
    <source>
        <dbReference type="Proteomes" id="UP000252085"/>
    </source>
</evidence>
<dbReference type="InterPro" id="IPR051172">
    <property type="entry name" value="Chlamydia_OmcB"/>
</dbReference>
<dbReference type="Gene3D" id="2.60.40.740">
    <property type="match status" value="1"/>
</dbReference>
<dbReference type="InterPro" id="IPR047589">
    <property type="entry name" value="DUF11_rpt"/>
</dbReference>
<comment type="caution">
    <text evidence="2">The sequence shown here is derived from an EMBL/GenBank/DDBJ whole genome shotgun (WGS) entry which is preliminary data.</text>
</comment>